<dbReference type="PANTHER" id="PTHR43796">
    <property type="entry name" value="CARBOXYNORSPERMIDINE SYNTHASE"/>
    <property type="match status" value="1"/>
</dbReference>
<feature type="domain" description="Saccharopine dehydrogenase-like C-terminal" evidence="2">
    <location>
        <begin position="130"/>
        <end position="377"/>
    </location>
</feature>
<dbReference type="InterPro" id="IPR032095">
    <property type="entry name" value="Sacchrp_dh-like_C"/>
</dbReference>
<dbReference type="Pfam" id="PF16653">
    <property type="entry name" value="Sacchrp_dh_C"/>
    <property type="match status" value="1"/>
</dbReference>
<dbReference type="InterPro" id="IPR036291">
    <property type="entry name" value="NAD(P)-bd_dom_sf"/>
</dbReference>
<evidence type="ECO:0000313" key="4">
    <source>
        <dbReference type="Proteomes" id="UP001321506"/>
    </source>
</evidence>
<keyword evidence="4" id="KW-1185">Reference proteome</keyword>
<dbReference type="PANTHER" id="PTHR43796:SF2">
    <property type="entry name" value="CARBOXYNORSPERMIDINE SYNTHASE"/>
    <property type="match status" value="1"/>
</dbReference>
<name>A0AAW6T8X1_9MICO</name>
<evidence type="ECO:0000259" key="1">
    <source>
        <dbReference type="Pfam" id="PF03435"/>
    </source>
</evidence>
<sequence length="394" mass="42714">MKYTLIGAGGIQARGLLHDLLDFSSATEILLADVAAGPLEQRIDDLGGDPRMSAVAIDLRDLAASVEALAGTHVLIMAGPSPLGRYAMDIALGLRCHYVDLGGAYADTEVQLARHEEFAEAGLIAVLGAGSAPGMTNVMARAGAERLDTVRDIEMTVAMNDLTERSSPFHWPFNLAAIIDEYESSAVAIEGGERVLIPPRTGEWVEFPPPIGRVFPIYTTHPEPESLYRSFRQQGLENASFRIAMPAAFHRQMDFLASIGMTKQTKIEVGGVEVSPAEVLVEATKWIPRPAEKEEQYSATRVIVRGARRGETVEVELYMCTGSHEGWNVPAGMLKTVVPPSIVAEMIGNGVIATPGVWLPESSVPFQEFFEELALRGMVIETTERRASTIDVAR</sequence>
<comment type="caution">
    <text evidence="3">The sequence shown here is derived from an EMBL/GenBank/DDBJ whole genome shotgun (WGS) entry which is preliminary data.</text>
</comment>
<dbReference type="AlphaFoldDB" id="A0AAW6T8X1"/>
<evidence type="ECO:0000259" key="2">
    <source>
        <dbReference type="Pfam" id="PF16653"/>
    </source>
</evidence>
<dbReference type="SUPFAM" id="SSF51735">
    <property type="entry name" value="NAD(P)-binding Rossmann-fold domains"/>
    <property type="match status" value="1"/>
</dbReference>
<organism evidence="3 4">
    <name type="scientific">Ruicaihuangia caeni</name>
    <dbReference type="NCBI Taxonomy" id="3042517"/>
    <lineage>
        <taxon>Bacteria</taxon>
        <taxon>Bacillati</taxon>
        <taxon>Actinomycetota</taxon>
        <taxon>Actinomycetes</taxon>
        <taxon>Micrococcales</taxon>
        <taxon>Microbacteriaceae</taxon>
        <taxon>Ruicaihuangia</taxon>
    </lineage>
</organism>
<protein>
    <submittedName>
        <fullName evidence="3">Saccharopine dehydrogenase C-terminal domain-containing protein</fullName>
    </submittedName>
</protein>
<accession>A0AAW6T8X1</accession>
<reference evidence="3 4" key="1">
    <citation type="submission" date="2023-04" db="EMBL/GenBank/DDBJ databases">
        <title>Klugiella caeni sp. nov. isolated from the sludge of biochemical tank.</title>
        <authorList>
            <person name="Geng K."/>
        </authorList>
    </citation>
    <scope>NUCLEOTIDE SEQUENCE [LARGE SCALE GENOMIC DNA]</scope>
    <source>
        <strain evidence="3 4">YN-L-19</strain>
    </source>
</reference>
<dbReference type="Pfam" id="PF03435">
    <property type="entry name" value="Sacchrp_dh_NADP"/>
    <property type="match status" value="1"/>
</dbReference>
<dbReference type="EMBL" id="JASATX010000002">
    <property type="protein sequence ID" value="MDI2098500.1"/>
    <property type="molecule type" value="Genomic_DNA"/>
</dbReference>
<dbReference type="Gene3D" id="3.40.50.720">
    <property type="entry name" value="NAD(P)-binding Rossmann-like Domain"/>
    <property type="match status" value="2"/>
</dbReference>
<evidence type="ECO:0000313" key="3">
    <source>
        <dbReference type="EMBL" id="MDI2098500.1"/>
    </source>
</evidence>
<feature type="domain" description="Saccharopine dehydrogenase NADP binding" evidence="1">
    <location>
        <begin position="5"/>
        <end position="126"/>
    </location>
</feature>
<dbReference type="InterPro" id="IPR005097">
    <property type="entry name" value="Sacchrp_dh_NADP-bd"/>
</dbReference>
<proteinExistence type="predicted"/>
<dbReference type="Proteomes" id="UP001321506">
    <property type="component" value="Unassembled WGS sequence"/>
</dbReference>
<dbReference type="RefSeq" id="WP_281488290.1">
    <property type="nucleotide sequence ID" value="NZ_JASATX010000002.1"/>
</dbReference>
<dbReference type="Gene3D" id="3.30.360.10">
    <property type="entry name" value="Dihydrodipicolinate Reductase, domain 2"/>
    <property type="match status" value="1"/>
</dbReference>
<gene>
    <name evidence="3" type="ORF">QF206_05930</name>
</gene>